<organism evidence="1 2">
    <name type="scientific">Lymnaea stagnalis</name>
    <name type="common">Great pond snail</name>
    <name type="synonym">Helix stagnalis</name>
    <dbReference type="NCBI Taxonomy" id="6523"/>
    <lineage>
        <taxon>Eukaryota</taxon>
        <taxon>Metazoa</taxon>
        <taxon>Spiralia</taxon>
        <taxon>Lophotrochozoa</taxon>
        <taxon>Mollusca</taxon>
        <taxon>Gastropoda</taxon>
        <taxon>Heterobranchia</taxon>
        <taxon>Euthyneura</taxon>
        <taxon>Panpulmonata</taxon>
        <taxon>Hygrophila</taxon>
        <taxon>Lymnaeoidea</taxon>
        <taxon>Lymnaeidae</taxon>
        <taxon>Lymnaea</taxon>
    </lineage>
</organism>
<dbReference type="EMBL" id="CAXITT010000511">
    <property type="protein sequence ID" value="CAL1542876.1"/>
    <property type="molecule type" value="Genomic_DNA"/>
</dbReference>
<comment type="caution">
    <text evidence="1">The sequence shown here is derived from an EMBL/GenBank/DDBJ whole genome shotgun (WGS) entry which is preliminary data.</text>
</comment>
<gene>
    <name evidence="1" type="ORF">GSLYS_00016410001</name>
</gene>
<evidence type="ECO:0000313" key="2">
    <source>
        <dbReference type="Proteomes" id="UP001497497"/>
    </source>
</evidence>
<accession>A0AAV2I8J3</accession>
<protein>
    <submittedName>
        <fullName evidence="1">Uncharacterized protein</fullName>
    </submittedName>
</protein>
<reference evidence="1 2" key="1">
    <citation type="submission" date="2024-04" db="EMBL/GenBank/DDBJ databases">
        <authorList>
            <consortium name="Genoscope - CEA"/>
            <person name="William W."/>
        </authorList>
    </citation>
    <scope>NUCLEOTIDE SEQUENCE [LARGE SCALE GENOMIC DNA]</scope>
</reference>
<name>A0AAV2I8J3_LYMST</name>
<sequence length="281" mass="32566">MRTALDIATVFTLDRISLPGMTFPTLLQLSQKLYYYDMQITNQRSYLEAYLYFVLYNFPTRERLRHDICLVPDLIAAIDKWRLAFSKNYPKSGLPETSRKRRETTLFFLGNGQPLHDIVFIDTHEMIKLYSVHENWQSLDIRQRLRMHTGVLGEGGNEVTLNISGPKGNALPLKIPTAYPIKSRNMFQKKINFYIGFSFCGPKAFGMSSDEHQNDTVTRFSFEPPVTQRNWKSQMTLKQMIDALKGILCELGKTKLDPSRRVGLERERDDISKVMRKLIDG</sequence>
<proteinExistence type="predicted"/>
<dbReference type="AlphaFoldDB" id="A0AAV2I8J3"/>
<evidence type="ECO:0000313" key="1">
    <source>
        <dbReference type="EMBL" id="CAL1542876.1"/>
    </source>
</evidence>
<dbReference type="Proteomes" id="UP001497497">
    <property type="component" value="Unassembled WGS sequence"/>
</dbReference>
<keyword evidence="2" id="KW-1185">Reference proteome</keyword>